<evidence type="ECO:0000256" key="1">
    <source>
        <dbReference type="ARBA" id="ARBA00005534"/>
    </source>
</evidence>
<dbReference type="InterPro" id="IPR035917">
    <property type="entry name" value="YjbQ-like_sf"/>
</dbReference>
<dbReference type="Proteomes" id="UP001596018">
    <property type="component" value="Unassembled WGS sequence"/>
</dbReference>
<comment type="caution">
    <text evidence="2">The sequence shown here is derived from an EMBL/GenBank/DDBJ whole genome shotgun (WGS) entry which is preliminary data.</text>
</comment>
<dbReference type="RefSeq" id="WP_377340939.1">
    <property type="nucleotide sequence ID" value="NZ_JALBWS010000013.1"/>
</dbReference>
<dbReference type="PANTHER" id="PTHR30615">
    <property type="entry name" value="UNCHARACTERIZED PROTEIN YJBQ-RELATED"/>
    <property type="match status" value="1"/>
</dbReference>
<dbReference type="InterPro" id="IPR001602">
    <property type="entry name" value="UPF0047_YjbQ-like"/>
</dbReference>
<keyword evidence="3" id="KW-1185">Reference proteome</keyword>
<proteinExistence type="inferred from homology"/>
<dbReference type="EMBL" id="JBHSMM010000002">
    <property type="protein sequence ID" value="MFC5440657.1"/>
    <property type="molecule type" value="Genomic_DNA"/>
</dbReference>
<sequence>MNGGAQPGRLVDQNGFTVATRGRGFSEITRDVADLVAASGVQTGIAQVFTAHTSCSLLICENADPSVRGDLERWMARVVPDGDPMFRHDTEGPDDMPAHIRSILSGVSLTVPVGGGRLRLGTWQGIYLWEHRTHPHQRKVTVTVLGC</sequence>
<name>A0ABW0JWV2_9GAMM</name>
<dbReference type="Gene3D" id="2.60.120.460">
    <property type="entry name" value="YjbQ-like"/>
    <property type="match status" value="1"/>
</dbReference>
<dbReference type="NCBIfam" id="TIGR00149">
    <property type="entry name" value="TIGR00149_YjbQ"/>
    <property type="match status" value="1"/>
</dbReference>
<dbReference type="SUPFAM" id="SSF111038">
    <property type="entry name" value="YjbQ-like"/>
    <property type="match status" value="1"/>
</dbReference>
<gene>
    <name evidence="2" type="ORF">ACFPK0_11585</name>
</gene>
<dbReference type="PIRSF" id="PIRSF004681">
    <property type="entry name" value="UCP004681"/>
    <property type="match status" value="1"/>
</dbReference>
<accession>A0ABW0JWV2</accession>
<organism evidence="2 3">
    <name type="scientific">Rhodanobacter ginsenosidimutans</name>
    <dbReference type="NCBI Taxonomy" id="490571"/>
    <lineage>
        <taxon>Bacteria</taxon>
        <taxon>Pseudomonadati</taxon>
        <taxon>Pseudomonadota</taxon>
        <taxon>Gammaproteobacteria</taxon>
        <taxon>Lysobacterales</taxon>
        <taxon>Rhodanobacteraceae</taxon>
        <taxon>Rhodanobacter</taxon>
    </lineage>
</organism>
<dbReference type="Pfam" id="PF01894">
    <property type="entry name" value="YjbQ"/>
    <property type="match status" value="1"/>
</dbReference>
<dbReference type="PROSITE" id="PS01314">
    <property type="entry name" value="UPF0047"/>
    <property type="match status" value="1"/>
</dbReference>
<reference evidence="3" key="1">
    <citation type="journal article" date="2019" name="Int. J. Syst. Evol. Microbiol.">
        <title>The Global Catalogue of Microorganisms (GCM) 10K type strain sequencing project: providing services to taxonomists for standard genome sequencing and annotation.</title>
        <authorList>
            <consortium name="The Broad Institute Genomics Platform"/>
            <consortium name="The Broad Institute Genome Sequencing Center for Infectious Disease"/>
            <person name="Wu L."/>
            <person name="Ma J."/>
        </authorList>
    </citation>
    <scope>NUCLEOTIDE SEQUENCE [LARGE SCALE GENOMIC DNA]</scope>
    <source>
        <strain evidence="3">KACC 12822</strain>
    </source>
</reference>
<evidence type="ECO:0000313" key="2">
    <source>
        <dbReference type="EMBL" id="MFC5440657.1"/>
    </source>
</evidence>
<protein>
    <submittedName>
        <fullName evidence="2">Secondary thiamine-phosphate synthase enzyme YjbQ</fullName>
    </submittedName>
</protein>
<evidence type="ECO:0000313" key="3">
    <source>
        <dbReference type="Proteomes" id="UP001596018"/>
    </source>
</evidence>
<comment type="similarity">
    <text evidence="1">Belongs to the UPF0047 family.</text>
</comment>
<dbReference type="PANTHER" id="PTHR30615:SF8">
    <property type="entry name" value="UPF0047 PROTEIN C4A8.02C"/>
    <property type="match status" value="1"/>
</dbReference>